<organism evidence="1 2">
    <name type="scientific">Collybiopsis luxurians FD-317 M1</name>
    <dbReference type="NCBI Taxonomy" id="944289"/>
    <lineage>
        <taxon>Eukaryota</taxon>
        <taxon>Fungi</taxon>
        <taxon>Dikarya</taxon>
        <taxon>Basidiomycota</taxon>
        <taxon>Agaricomycotina</taxon>
        <taxon>Agaricomycetes</taxon>
        <taxon>Agaricomycetidae</taxon>
        <taxon>Agaricales</taxon>
        <taxon>Marasmiineae</taxon>
        <taxon>Omphalotaceae</taxon>
        <taxon>Collybiopsis</taxon>
        <taxon>Collybiopsis luxurians</taxon>
    </lineage>
</organism>
<dbReference type="SUPFAM" id="SSF56112">
    <property type="entry name" value="Protein kinase-like (PK-like)"/>
    <property type="match status" value="1"/>
</dbReference>
<accession>A0A0D0CS99</accession>
<gene>
    <name evidence="1" type="ORF">GYMLUDRAFT_58385</name>
</gene>
<keyword evidence="2" id="KW-1185">Reference proteome</keyword>
<protein>
    <submittedName>
        <fullName evidence="1">Unplaced genomic scaffold GYMLUscaffold_20, whole genome shotgun sequence</fullName>
    </submittedName>
</protein>
<dbReference type="Proteomes" id="UP000053593">
    <property type="component" value="Unassembled WGS sequence"/>
</dbReference>
<dbReference type="AlphaFoldDB" id="A0A0D0CS99"/>
<sequence length="111" mass="12652">MEKRNQQIKWLLYTVLCGVADTLSDWDYLIVQDYINGPSLADTWSTYSIWQKICAAFISVDGSRTLAFSHQDINPRNIIVGEEDGRLWRLGMIRVLSTLVRVRCDATAVGE</sequence>
<evidence type="ECO:0000313" key="2">
    <source>
        <dbReference type="Proteomes" id="UP000053593"/>
    </source>
</evidence>
<dbReference type="OrthoDB" id="4177236at2759"/>
<reference evidence="1 2" key="1">
    <citation type="submission" date="2014-04" db="EMBL/GenBank/DDBJ databases">
        <title>Evolutionary Origins and Diversification of the Mycorrhizal Mutualists.</title>
        <authorList>
            <consortium name="DOE Joint Genome Institute"/>
            <consortium name="Mycorrhizal Genomics Consortium"/>
            <person name="Kohler A."/>
            <person name="Kuo A."/>
            <person name="Nagy L.G."/>
            <person name="Floudas D."/>
            <person name="Copeland A."/>
            <person name="Barry K.W."/>
            <person name="Cichocki N."/>
            <person name="Veneault-Fourrey C."/>
            <person name="LaButti K."/>
            <person name="Lindquist E.A."/>
            <person name="Lipzen A."/>
            <person name="Lundell T."/>
            <person name="Morin E."/>
            <person name="Murat C."/>
            <person name="Riley R."/>
            <person name="Ohm R."/>
            <person name="Sun H."/>
            <person name="Tunlid A."/>
            <person name="Henrissat B."/>
            <person name="Grigoriev I.V."/>
            <person name="Hibbett D.S."/>
            <person name="Martin F."/>
        </authorList>
    </citation>
    <scope>NUCLEOTIDE SEQUENCE [LARGE SCALE GENOMIC DNA]</scope>
    <source>
        <strain evidence="1 2">FD-317 M1</strain>
    </source>
</reference>
<proteinExistence type="predicted"/>
<dbReference type="EMBL" id="KN834768">
    <property type="protein sequence ID" value="KIK62167.1"/>
    <property type="molecule type" value="Genomic_DNA"/>
</dbReference>
<dbReference type="InterPro" id="IPR011009">
    <property type="entry name" value="Kinase-like_dom_sf"/>
</dbReference>
<evidence type="ECO:0000313" key="1">
    <source>
        <dbReference type="EMBL" id="KIK62167.1"/>
    </source>
</evidence>
<name>A0A0D0CS99_9AGAR</name>
<dbReference type="HOGENOM" id="CLU_2158705_0_0_1"/>